<dbReference type="SUPFAM" id="SSF53187">
    <property type="entry name" value="Zn-dependent exopeptidases"/>
    <property type="match status" value="1"/>
</dbReference>
<keyword evidence="4 9" id="KW-0645">Protease</keyword>
<evidence type="ECO:0000256" key="1">
    <source>
        <dbReference type="ARBA" id="ARBA00001947"/>
    </source>
</evidence>
<keyword evidence="5 9" id="KW-0479">Metal-binding</keyword>
<dbReference type="GO" id="GO:0004177">
    <property type="term" value="F:aminopeptidase activity"/>
    <property type="evidence" value="ECO:0007669"/>
    <property type="project" value="UniProtKB-KW"/>
</dbReference>
<gene>
    <name evidence="11" type="ORF">dsat_2469</name>
</gene>
<evidence type="ECO:0000256" key="7">
    <source>
        <dbReference type="ARBA" id="ARBA00022833"/>
    </source>
</evidence>
<dbReference type="GO" id="GO:0008237">
    <property type="term" value="F:metallopeptidase activity"/>
    <property type="evidence" value="ECO:0007669"/>
    <property type="project" value="UniProtKB-KW"/>
</dbReference>
<keyword evidence="8 9" id="KW-0482">Metalloprotease</keyword>
<name>S7TEJ1_9BACT</name>
<protein>
    <recommendedName>
        <fullName evidence="10">M18 family aminopeptidase</fullName>
        <ecNumber evidence="10">3.4.11.-</ecNumber>
    </recommendedName>
</protein>
<evidence type="ECO:0000256" key="4">
    <source>
        <dbReference type="ARBA" id="ARBA00022670"/>
    </source>
</evidence>
<sequence length="464" mass="51141">MAAKKKTPELESKPRSAWDVYATPKHRKAMDKLADDYMTFLTACKTERETVDYARALAEKNGFSEDAASGRWFRVMRGKTILLARRGKRPLSEGFRLAGAHCDTPRIDLKQHPLFEEVQVGLAKTHYYGGIRKYQWLARPLALHGVVALKDGRVVEVVLGEDPRDPVFTIADLLPHLARKQAEQKLSEAFDAEKLSIVLGHMPAPAEKKDDENGKGRVKKTVLTLLNERFGIVEDDFYSAELQAVPAGPARLVGLDGSLIGGYGHDDRISCFASLRALMDAKTPEHTQIVILWDKEEIGSDGSTGAKSMFFEYCLDELIEAWEPKTKARTALMNAKAISADVHAAVDPEYQELHERLNASLLGYGPTFCKFTGHGGKYMANDAHAEYVGWLRNLLDGAGIPWQMAELGKVDQGGGGTVAKYLAAYGMDIIDFGPPILSMHAPFELASKADLYATTLALTAFLKS</sequence>
<dbReference type="Gene3D" id="3.40.630.10">
    <property type="entry name" value="Zn peptidases"/>
    <property type="match status" value="1"/>
</dbReference>
<evidence type="ECO:0000256" key="9">
    <source>
        <dbReference type="RuleBase" id="RU004386"/>
    </source>
</evidence>
<evidence type="ECO:0000313" key="12">
    <source>
        <dbReference type="Proteomes" id="UP000014975"/>
    </source>
</evidence>
<comment type="cofactor">
    <cofactor evidence="1 10">
        <name>Zn(2+)</name>
        <dbReference type="ChEBI" id="CHEBI:29105"/>
    </cofactor>
</comment>
<reference evidence="11 12" key="1">
    <citation type="journal article" date="2013" name="Genome Announc.">
        <title>Draft genome sequences for three mercury-methylating, sulfate-reducing bacteria.</title>
        <authorList>
            <person name="Brown S.D."/>
            <person name="Hurt R.A.Jr."/>
            <person name="Gilmour C.C."/>
            <person name="Elias D.A."/>
        </authorList>
    </citation>
    <scope>NUCLEOTIDE SEQUENCE [LARGE SCALE GENOMIC DNA]</scope>
    <source>
        <strain evidence="11 12">DSM 16529</strain>
    </source>
</reference>
<keyword evidence="12" id="KW-1185">Reference proteome</keyword>
<organism evidence="11 12">
    <name type="scientific">Alkalidesulfovibrio alkalitolerans DSM 16529</name>
    <dbReference type="NCBI Taxonomy" id="1121439"/>
    <lineage>
        <taxon>Bacteria</taxon>
        <taxon>Pseudomonadati</taxon>
        <taxon>Thermodesulfobacteriota</taxon>
        <taxon>Desulfovibrionia</taxon>
        <taxon>Desulfovibrionales</taxon>
        <taxon>Desulfovibrionaceae</taxon>
        <taxon>Alkalidesulfovibrio</taxon>
    </lineage>
</organism>
<dbReference type="GO" id="GO:0005737">
    <property type="term" value="C:cytoplasm"/>
    <property type="evidence" value="ECO:0007669"/>
    <property type="project" value="UniProtKB-ARBA"/>
</dbReference>
<evidence type="ECO:0000313" key="11">
    <source>
        <dbReference type="EMBL" id="EPR35106.1"/>
    </source>
</evidence>
<dbReference type="PANTHER" id="PTHR28570:SF2">
    <property type="entry name" value="M18 FAMILY AMINOPEPTIDASE 1-RELATED"/>
    <property type="match status" value="1"/>
</dbReference>
<evidence type="ECO:0000256" key="10">
    <source>
        <dbReference type="RuleBase" id="RU004387"/>
    </source>
</evidence>
<keyword evidence="3 9" id="KW-0031">Aminopeptidase</keyword>
<dbReference type="eggNOG" id="COG1362">
    <property type="taxonomic scope" value="Bacteria"/>
</dbReference>
<dbReference type="AlphaFoldDB" id="S7TEJ1"/>
<keyword evidence="7 9" id="KW-0862">Zinc</keyword>
<dbReference type="GO" id="GO:0008270">
    <property type="term" value="F:zinc ion binding"/>
    <property type="evidence" value="ECO:0007669"/>
    <property type="project" value="InterPro"/>
</dbReference>
<dbReference type="Gene3D" id="2.30.250.10">
    <property type="entry name" value="Aminopeptidase i, Domain 2"/>
    <property type="match status" value="1"/>
</dbReference>
<evidence type="ECO:0000256" key="2">
    <source>
        <dbReference type="ARBA" id="ARBA00008290"/>
    </source>
</evidence>
<evidence type="ECO:0000256" key="5">
    <source>
        <dbReference type="ARBA" id="ARBA00022723"/>
    </source>
</evidence>
<dbReference type="OrthoDB" id="5288740at2"/>
<dbReference type="NCBIfam" id="NF002600">
    <property type="entry name" value="PRK02256.1"/>
    <property type="match status" value="1"/>
</dbReference>
<comment type="similarity">
    <text evidence="2 9">Belongs to the peptidase M18 family.</text>
</comment>
<evidence type="ECO:0000256" key="6">
    <source>
        <dbReference type="ARBA" id="ARBA00022801"/>
    </source>
</evidence>
<comment type="caution">
    <text evidence="11">The sequence shown here is derived from an EMBL/GenBank/DDBJ whole genome shotgun (WGS) entry which is preliminary data.</text>
</comment>
<dbReference type="PANTHER" id="PTHR28570">
    <property type="entry name" value="ASPARTYL AMINOPEPTIDASE"/>
    <property type="match status" value="1"/>
</dbReference>
<dbReference type="RefSeq" id="WP_020886355.1">
    <property type="nucleotide sequence ID" value="NZ_ATHI01000005.1"/>
</dbReference>
<keyword evidence="6 9" id="KW-0378">Hydrolase</keyword>
<dbReference type="InterPro" id="IPR023358">
    <property type="entry name" value="Peptidase_M18_dom2"/>
</dbReference>
<dbReference type="Proteomes" id="UP000014975">
    <property type="component" value="Unassembled WGS sequence"/>
</dbReference>
<proteinExistence type="inferred from homology"/>
<evidence type="ECO:0000256" key="3">
    <source>
        <dbReference type="ARBA" id="ARBA00022438"/>
    </source>
</evidence>
<evidence type="ECO:0000256" key="8">
    <source>
        <dbReference type="ARBA" id="ARBA00023049"/>
    </source>
</evidence>
<dbReference type="EMBL" id="ATHI01000005">
    <property type="protein sequence ID" value="EPR35106.1"/>
    <property type="molecule type" value="Genomic_DNA"/>
</dbReference>
<dbReference type="EC" id="3.4.11.-" evidence="10"/>
<accession>S7TEJ1</accession>
<dbReference type="GO" id="GO:0006508">
    <property type="term" value="P:proteolysis"/>
    <property type="evidence" value="ECO:0007669"/>
    <property type="project" value="UniProtKB-KW"/>
</dbReference>
<dbReference type="PATRIC" id="fig|1121439.3.peg.866"/>
<dbReference type="SUPFAM" id="SSF101821">
    <property type="entry name" value="Aminopeptidase/glucanase lid domain"/>
    <property type="match status" value="1"/>
</dbReference>
<dbReference type="InterPro" id="IPR001948">
    <property type="entry name" value="Peptidase_M18"/>
</dbReference>
<dbReference type="STRING" id="1121439.dsat_2469"/>
<dbReference type="Pfam" id="PF02127">
    <property type="entry name" value="Peptidase_M18"/>
    <property type="match status" value="1"/>
</dbReference>
<dbReference type="PRINTS" id="PR00932">
    <property type="entry name" value="AMINO1PTASE"/>
</dbReference>